<evidence type="ECO:0000256" key="6">
    <source>
        <dbReference type="SAM" id="Phobius"/>
    </source>
</evidence>
<keyword evidence="2" id="KW-1003">Cell membrane</keyword>
<comment type="subcellular location">
    <subcellularLocation>
        <location evidence="1">Cell membrane</location>
        <topology evidence="1">Multi-pass membrane protein</topology>
    </subcellularLocation>
</comment>
<evidence type="ECO:0000256" key="1">
    <source>
        <dbReference type="ARBA" id="ARBA00004651"/>
    </source>
</evidence>
<keyword evidence="3 6" id="KW-0812">Transmembrane</keyword>
<keyword evidence="8" id="KW-1185">Reference proteome</keyword>
<feature type="transmembrane region" description="Helical" evidence="6">
    <location>
        <begin position="7"/>
        <end position="29"/>
    </location>
</feature>
<accession>A0A9E7R3W2</accession>
<evidence type="ECO:0000256" key="2">
    <source>
        <dbReference type="ARBA" id="ARBA00022475"/>
    </source>
</evidence>
<evidence type="ECO:0000256" key="5">
    <source>
        <dbReference type="ARBA" id="ARBA00023136"/>
    </source>
</evidence>
<dbReference type="Proteomes" id="UP001057580">
    <property type="component" value="Chromosome"/>
</dbReference>
<keyword evidence="4 6" id="KW-1133">Transmembrane helix</keyword>
<dbReference type="Pfam" id="PF03626">
    <property type="entry name" value="COX4_pro"/>
    <property type="match status" value="1"/>
</dbReference>
<proteinExistence type="predicted"/>
<evidence type="ECO:0000256" key="3">
    <source>
        <dbReference type="ARBA" id="ARBA00022692"/>
    </source>
</evidence>
<dbReference type="AlphaFoldDB" id="A0A9E7R3W2"/>
<evidence type="ECO:0000313" key="7">
    <source>
        <dbReference type="EMBL" id="UWM55072.1"/>
    </source>
</evidence>
<evidence type="ECO:0000256" key="4">
    <source>
        <dbReference type="ARBA" id="ARBA00022989"/>
    </source>
</evidence>
<dbReference type="GeneID" id="74941164"/>
<keyword evidence="5 6" id="KW-0472">Membrane</keyword>
<protein>
    <submittedName>
        <fullName evidence="7">Cytochrome C oxidase subunit IV family protein</fullName>
    </submittedName>
</protein>
<name>A0A9E7R3W2_9EURY</name>
<feature type="transmembrane region" description="Helical" evidence="6">
    <location>
        <begin position="67"/>
        <end position="87"/>
    </location>
</feature>
<dbReference type="KEGG" id="ssai:N0B31_02040"/>
<feature type="transmembrane region" description="Helical" evidence="6">
    <location>
        <begin position="35"/>
        <end position="55"/>
    </location>
</feature>
<dbReference type="InterPro" id="IPR005171">
    <property type="entry name" value="Cyt_c_oxidase_su4_prok"/>
</dbReference>
<dbReference type="EMBL" id="CP104003">
    <property type="protein sequence ID" value="UWM55072.1"/>
    <property type="molecule type" value="Genomic_DNA"/>
</dbReference>
<dbReference type="RefSeq" id="WP_260594124.1">
    <property type="nucleotide sequence ID" value="NZ_CP104003.1"/>
</dbReference>
<evidence type="ECO:0000313" key="8">
    <source>
        <dbReference type="Proteomes" id="UP001057580"/>
    </source>
</evidence>
<dbReference type="GO" id="GO:0005886">
    <property type="term" value="C:plasma membrane"/>
    <property type="evidence" value="ECO:0007669"/>
    <property type="project" value="UniProtKB-SubCell"/>
</dbReference>
<organism evidence="7 8">
    <name type="scientific">Salinirubellus salinus</name>
    <dbReference type="NCBI Taxonomy" id="1364945"/>
    <lineage>
        <taxon>Archaea</taxon>
        <taxon>Methanobacteriati</taxon>
        <taxon>Methanobacteriota</taxon>
        <taxon>Stenosarchaea group</taxon>
        <taxon>Halobacteria</taxon>
        <taxon>Halobacteriales</taxon>
        <taxon>Natronomonadaceae</taxon>
        <taxon>Salinirubellus</taxon>
    </lineage>
</organism>
<reference evidence="7" key="1">
    <citation type="submission" date="2022-09" db="EMBL/GenBank/DDBJ databases">
        <title>Diverse halophilic archaea isolated from saline environments.</title>
        <authorList>
            <person name="Cui H.-L."/>
        </authorList>
    </citation>
    <scope>NUCLEOTIDE SEQUENCE</scope>
    <source>
        <strain evidence="7">ZS-35-S2</strain>
    </source>
</reference>
<gene>
    <name evidence="7" type="ORF">N0B31_02040</name>
</gene>
<sequence length="88" mass="9766">MASTKLYAIIYVVLFVMATVQVLVEFAFIDQYYWAAFWAIIVLSAVKAVVVAGYYQHLFYEPRSLSYLVGIGLLAALALTIAASYSIT</sequence>